<keyword evidence="4" id="KW-0408">Iron</keyword>
<protein>
    <submittedName>
        <fullName evidence="7">Radical SAM domain iron-sulfur cluster-binding oxidoreductase with cobamide-binding-like domain</fullName>
    </submittedName>
</protein>
<keyword evidence="2" id="KW-0949">S-adenosyl-L-methionine</keyword>
<dbReference type="eggNOG" id="COG1032">
    <property type="taxonomic scope" value="Bacteria"/>
</dbReference>
<keyword evidence="5" id="KW-0411">Iron-sulfur</keyword>
<dbReference type="InterPro" id="IPR051198">
    <property type="entry name" value="BchE-like"/>
</dbReference>
<dbReference type="SMART" id="SM00729">
    <property type="entry name" value="Elp3"/>
    <property type="match status" value="1"/>
</dbReference>
<dbReference type="InterPro" id="IPR006158">
    <property type="entry name" value="Cobalamin-bd"/>
</dbReference>
<evidence type="ECO:0000256" key="5">
    <source>
        <dbReference type="ARBA" id="ARBA00023014"/>
    </source>
</evidence>
<dbReference type="STRING" id="316067.Geob_0737"/>
<dbReference type="SFLD" id="SFLDF00303">
    <property type="entry name" value="hopanoid_C2-methyltransferase"/>
    <property type="match status" value="1"/>
</dbReference>
<sequence length="497" mass="57174">MKILLVYPHYPDTFWSFRHALKFIGRKASFPPLGLLTVAAMLPAQWEKKLVDMNVAELTDRDIKWADLVFISAMSIQRESAETVISRCRNLGVKTVAGGPLFIAFHDQFSQVDHLVLGEAEITLQRFLDDLEMGVPGHIYQDERRADLADTPVPLWELADLRKYAGMNIQYSRGCPFDCEFCDITGLFGRKPRTKQTAQLLVELESLYSRGWRGSIFFVDDNFIGDKQKLKREILPAIRGWMEKRNHPFYFYTEASIDLADDGELMRMMVEAGFQEVFIGIETPHGEVLTEIGKVQNKNRDLLVSVKRIQQAGLQVHGGFIVGFDSDPPTIFDSQIRFIQESGIATAMVGILTALRGTRLYQRLRQEGRLIGDATGNNMAVSLNFVPRMERSALIGGYRALLDHIYSPDNYYKRVKKLLKEYRPLYTGRFNVQRGYLPALWKSIFFLGVLGKERVQFWNLFFWSLLRKPRLFPLAITYAIYGFHFRKITEKLRENVA</sequence>
<dbReference type="GO" id="GO:0005829">
    <property type="term" value="C:cytosol"/>
    <property type="evidence" value="ECO:0007669"/>
    <property type="project" value="TreeGrafter"/>
</dbReference>
<organism evidence="7 8">
    <name type="scientific">Geotalea daltonii (strain DSM 22248 / JCM 15807 / FRC-32)</name>
    <name type="common">Geobacter daltonii</name>
    <dbReference type="NCBI Taxonomy" id="316067"/>
    <lineage>
        <taxon>Bacteria</taxon>
        <taxon>Pseudomonadati</taxon>
        <taxon>Thermodesulfobacteriota</taxon>
        <taxon>Desulfuromonadia</taxon>
        <taxon>Geobacterales</taxon>
        <taxon>Geobacteraceae</taxon>
        <taxon>Geotalea</taxon>
    </lineage>
</organism>
<reference evidence="7 8" key="1">
    <citation type="submission" date="2009-01" db="EMBL/GenBank/DDBJ databases">
        <title>Complete sequence of Geobacter sp. FRC-32.</title>
        <authorList>
            <consortium name="US DOE Joint Genome Institute"/>
            <person name="Lucas S."/>
            <person name="Copeland A."/>
            <person name="Lapidus A."/>
            <person name="Glavina del Rio T."/>
            <person name="Dalin E."/>
            <person name="Tice H."/>
            <person name="Bruce D."/>
            <person name="Goodwin L."/>
            <person name="Pitluck S."/>
            <person name="Saunders E."/>
            <person name="Brettin T."/>
            <person name="Detter J.C."/>
            <person name="Han C."/>
            <person name="Larimer F."/>
            <person name="Land M."/>
            <person name="Hauser L."/>
            <person name="Kyrpides N."/>
            <person name="Ovchinnikova G."/>
            <person name="Kostka J."/>
            <person name="Richardson P."/>
        </authorList>
    </citation>
    <scope>NUCLEOTIDE SEQUENCE [LARGE SCALE GENOMIC DNA]</scope>
    <source>
        <strain evidence="8">DSM 22248 / JCM 15807 / FRC-32</strain>
    </source>
</reference>
<dbReference type="PANTHER" id="PTHR43409">
    <property type="entry name" value="ANAEROBIC MAGNESIUM-PROTOPORPHYRIN IX MONOMETHYL ESTER CYCLASE-RELATED"/>
    <property type="match status" value="1"/>
</dbReference>
<dbReference type="Pfam" id="PF04055">
    <property type="entry name" value="Radical_SAM"/>
    <property type="match status" value="1"/>
</dbReference>
<name>B9M129_GEODF</name>
<dbReference type="PROSITE" id="PS51918">
    <property type="entry name" value="RADICAL_SAM"/>
    <property type="match status" value="1"/>
</dbReference>
<evidence type="ECO:0000256" key="1">
    <source>
        <dbReference type="ARBA" id="ARBA00001966"/>
    </source>
</evidence>
<dbReference type="EMBL" id="CP001390">
    <property type="protein sequence ID" value="ACM19099.1"/>
    <property type="molecule type" value="Genomic_DNA"/>
</dbReference>
<dbReference type="InterPro" id="IPR034530">
    <property type="entry name" value="HpnP-like"/>
</dbReference>
<dbReference type="InterPro" id="IPR006638">
    <property type="entry name" value="Elp3/MiaA/NifB-like_rSAM"/>
</dbReference>
<accession>B9M129</accession>
<evidence type="ECO:0000313" key="8">
    <source>
        <dbReference type="Proteomes" id="UP000007721"/>
    </source>
</evidence>
<evidence type="ECO:0000256" key="2">
    <source>
        <dbReference type="ARBA" id="ARBA00022691"/>
    </source>
</evidence>
<comment type="cofactor">
    <cofactor evidence="1">
        <name>[4Fe-4S] cluster</name>
        <dbReference type="ChEBI" id="CHEBI:49883"/>
    </cofactor>
</comment>
<dbReference type="GO" id="GO:0031419">
    <property type="term" value="F:cobalamin binding"/>
    <property type="evidence" value="ECO:0007669"/>
    <property type="project" value="InterPro"/>
</dbReference>
<dbReference type="InterPro" id="IPR007197">
    <property type="entry name" value="rSAM"/>
</dbReference>
<dbReference type="GO" id="GO:0046872">
    <property type="term" value="F:metal ion binding"/>
    <property type="evidence" value="ECO:0007669"/>
    <property type="project" value="UniProtKB-KW"/>
</dbReference>
<dbReference type="HOGENOM" id="CLU_021572_5_0_7"/>
<evidence type="ECO:0000256" key="3">
    <source>
        <dbReference type="ARBA" id="ARBA00022723"/>
    </source>
</evidence>
<dbReference type="SUPFAM" id="SSF102114">
    <property type="entry name" value="Radical SAM enzymes"/>
    <property type="match status" value="1"/>
</dbReference>
<dbReference type="InterPro" id="IPR023404">
    <property type="entry name" value="rSAM_horseshoe"/>
</dbReference>
<keyword evidence="8" id="KW-1185">Reference proteome</keyword>
<dbReference type="Proteomes" id="UP000007721">
    <property type="component" value="Chromosome"/>
</dbReference>
<dbReference type="InterPro" id="IPR034466">
    <property type="entry name" value="Methyltransferase_Class_B"/>
</dbReference>
<dbReference type="InterPro" id="IPR025274">
    <property type="entry name" value="DUF4070"/>
</dbReference>
<evidence type="ECO:0000259" key="6">
    <source>
        <dbReference type="PROSITE" id="PS51918"/>
    </source>
</evidence>
<keyword evidence="3" id="KW-0479">Metal-binding</keyword>
<dbReference type="PANTHER" id="PTHR43409:SF3">
    <property type="entry name" value="HYPOTHETICAL METHYLTRANSFERASE"/>
    <property type="match status" value="1"/>
</dbReference>
<dbReference type="Pfam" id="PF02310">
    <property type="entry name" value="B12-binding"/>
    <property type="match status" value="1"/>
</dbReference>
<dbReference type="InterPro" id="IPR058240">
    <property type="entry name" value="rSAM_sf"/>
</dbReference>
<gene>
    <name evidence="7" type="ordered locus">Geob_0737</name>
</gene>
<dbReference type="GO" id="GO:0051536">
    <property type="term" value="F:iron-sulfur cluster binding"/>
    <property type="evidence" value="ECO:0007669"/>
    <property type="project" value="UniProtKB-KW"/>
</dbReference>
<evidence type="ECO:0000256" key="4">
    <source>
        <dbReference type="ARBA" id="ARBA00023004"/>
    </source>
</evidence>
<dbReference type="KEGG" id="geo:Geob_0737"/>
<feature type="domain" description="Radical SAM core" evidence="6">
    <location>
        <begin position="159"/>
        <end position="388"/>
    </location>
</feature>
<dbReference type="RefSeq" id="WP_012645828.1">
    <property type="nucleotide sequence ID" value="NC_011979.1"/>
</dbReference>
<dbReference type="AlphaFoldDB" id="B9M129"/>
<evidence type="ECO:0000313" key="7">
    <source>
        <dbReference type="EMBL" id="ACM19099.1"/>
    </source>
</evidence>
<dbReference type="Pfam" id="PF13282">
    <property type="entry name" value="DUF4070"/>
    <property type="match status" value="1"/>
</dbReference>
<proteinExistence type="predicted"/>
<dbReference type="SFLD" id="SFLDS00029">
    <property type="entry name" value="Radical_SAM"/>
    <property type="match status" value="1"/>
</dbReference>
<dbReference type="Gene3D" id="3.40.50.280">
    <property type="entry name" value="Cobalamin-binding domain"/>
    <property type="match status" value="1"/>
</dbReference>
<dbReference type="GO" id="GO:0003824">
    <property type="term" value="F:catalytic activity"/>
    <property type="evidence" value="ECO:0007669"/>
    <property type="project" value="InterPro"/>
</dbReference>
<dbReference type="OrthoDB" id="9762608at2"/>
<dbReference type="SFLD" id="SFLDG01123">
    <property type="entry name" value="methyltransferase_(Class_B)"/>
    <property type="match status" value="1"/>
</dbReference>
<dbReference type="Gene3D" id="3.80.30.20">
    <property type="entry name" value="tm_1862 like domain"/>
    <property type="match status" value="1"/>
</dbReference>
<dbReference type="SFLD" id="SFLDG01082">
    <property type="entry name" value="B12-binding_domain_containing"/>
    <property type="match status" value="1"/>
</dbReference>